<evidence type="ECO:0008006" key="4">
    <source>
        <dbReference type="Google" id="ProtNLM"/>
    </source>
</evidence>
<keyword evidence="1" id="KW-0472">Membrane</keyword>
<proteinExistence type="predicted"/>
<dbReference type="Proteomes" id="UP000662747">
    <property type="component" value="Chromosome"/>
</dbReference>
<feature type="transmembrane region" description="Helical" evidence="1">
    <location>
        <begin position="37"/>
        <end position="68"/>
    </location>
</feature>
<keyword evidence="1" id="KW-1133">Transmembrane helix</keyword>
<evidence type="ECO:0000256" key="1">
    <source>
        <dbReference type="SAM" id="Phobius"/>
    </source>
</evidence>
<dbReference type="RefSeq" id="WP_206722296.1">
    <property type="nucleotide sequence ID" value="NZ_CP071090.1"/>
</dbReference>
<gene>
    <name evidence="2" type="ORF">JY651_36615</name>
</gene>
<keyword evidence="3" id="KW-1185">Reference proteome</keyword>
<name>A0ABX7NTJ4_9BACT</name>
<dbReference type="EMBL" id="CP071090">
    <property type="protein sequence ID" value="QSQ20716.1"/>
    <property type="molecule type" value="Genomic_DNA"/>
</dbReference>
<sequence>MSTEVVRERRFNPLIAGVLSVVIPGLGQLYKGQLFRAVVWFCAVSAGYFLLVVPGIIFHVLCVVGAAFGSAGTDRFRVGG</sequence>
<organism evidence="2 3">
    <name type="scientific">Pyxidicoccus parkwayensis</name>
    <dbReference type="NCBI Taxonomy" id="2813578"/>
    <lineage>
        <taxon>Bacteria</taxon>
        <taxon>Pseudomonadati</taxon>
        <taxon>Myxococcota</taxon>
        <taxon>Myxococcia</taxon>
        <taxon>Myxococcales</taxon>
        <taxon>Cystobacterineae</taxon>
        <taxon>Myxococcaceae</taxon>
        <taxon>Pyxidicoccus</taxon>
    </lineage>
</organism>
<reference evidence="2 3" key="1">
    <citation type="submission" date="2021-02" db="EMBL/GenBank/DDBJ databases">
        <title>De Novo genome assembly of isolated myxobacteria.</title>
        <authorList>
            <person name="Stevens D.C."/>
        </authorList>
    </citation>
    <scope>NUCLEOTIDE SEQUENCE [LARGE SCALE GENOMIC DNA]</scope>
    <source>
        <strain evidence="3">SCPEA02</strain>
    </source>
</reference>
<evidence type="ECO:0000313" key="2">
    <source>
        <dbReference type="EMBL" id="QSQ20716.1"/>
    </source>
</evidence>
<protein>
    <recommendedName>
        <fullName evidence="4">TM2 domain-containing protein</fullName>
    </recommendedName>
</protein>
<evidence type="ECO:0000313" key="3">
    <source>
        <dbReference type="Proteomes" id="UP000662747"/>
    </source>
</evidence>
<feature type="transmembrane region" description="Helical" evidence="1">
    <location>
        <begin position="12"/>
        <end position="31"/>
    </location>
</feature>
<keyword evidence="1" id="KW-0812">Transmembrane</keyword>
<accession>A0ABX7NTJ4</accession>